<organism evidence="1 2">
    <name type="scientific">Helicobacter magdeburgensis</name>
    <dbReference type="NCBI Taxonomy" id="471858"/>
    <lineage>
        <taxon>Bacteria</taxon>
        <taxon>Pseudomonadati</taxon>
        <taxon>Campylobacterota</taxon>
        <taxon>Epsilonproteobacteria</taxon>
        <taxon>Campylobacterales</taxon>
        <taxon>Helicobacteraceae</taxon>
        <taxon>Helicobacter</taxon>
    </lineage>
</organism>
<evidence type="ECO:0000313" key="2">
    <source>
        <dbReference type="Proteomes" id="UP000029921"/>
    </source>
</evidence>
<evidence type="ECO:0000313" key="1">
    <source>
        <dbReference type="EMBL" id="TLD91019.1"/>
    </source>
</evidence>
<dbReference type="AlphaFoldDB" id="A0A4U8SVS5"/>
<protein>
    <submittedName>
        <fullName evidence="1">Uncharacterized protein</fullName>
    </submittedName>
</protein>
<gene>
    <name evidence="1" type="ORF">LS74_010715</name>
</gene>
<dbReference type="EMBL" id="JRPE02000040">
    <property type="protein sequence ID" value="TLD91019.1"/>
    <property type="molecule type" value="Genomic_DNA"/>
</dbReference>
<comment type="caution">
    <text evidence="1">The sequence shown here is derived from an EMBL/GenBank/DDBJ whole genome shotgun (WGS) entry which is preliminary data.</text>
</comment>
<keyword evidence="2" id="KW-1185">Reference proteome</keyword>
<proteinExistence type="predicted"/>
<accession>A0A4U8SVS5</accession>
<name>A0A4U8SVS5_9HELI</name>
<dbReference type="RefSeq" id="WP_034588541.1">
    <property type="nucleotide sequence ID" value="NZ_JRPE02000040.1"/>
</dbReference>
<sequence length="163" mass="18809">MIDIQSNLDHLNHLTNLADKGWNGYESEPINQEAIKNAINIVNKVVVQPKIFPLANGNIQLEYYNRDKDMEYLELEVSENGIQDSTNENISIKELNIKLKEFYGLRKNLNEKLFRAIRPINFLWDNEFNRPSPAAFKDKNGLSVEKTGQRTTNDVLESLSKKT</sequence>
<dbReference type="Proteomes" id="UP000029921">
    <property type="component" value="Unassembled WGS sequence"/>
</dbReference>
<reference evidence="1 2" key="1">
    <citation type="journal article" date="2014" name="Genome Announc.">
        <title>Draft genome sequences of eight enterohepatic helicobacter species isolated from both laboratory and wild rodents.</title>
        <authorList>
            <person name="Sheh A."/>
            <person name="Shen Z."/>
            <person name="Fox J.G."/>
        </authorList>
    </citation>
    <scope>NUCLEOTIDE SEQUENCE [LARGE SCALE GENOMIC DNA]</scope>
    <source>
        <strain evidence="1 2">MIT 96-1001</strain>
    </source>
</reference>